<evidence type="ECO:0000313" key="3">
    <source>
        <dbReference type="EMBL" id="PQJ11010.1"/>
    </source>
</evidence>
<sequence>MNKVFLLLFTLLITSASYAQITVTASDMPISGDTLRYSTASPIGSTINLGDSGTNMVWDYSALVPRTQAVDTYKTALSVSFTYALISLSAYGYKVSDTFPGGTFLPVSINQLYTFFEKKTSPSRFSATAFAAKIAGIPTPFNYTTDDDWYYFPLNYLNNDSSNFALTIGLTGTATLKQKGYRKTRVDGWGTIVTPFFTTPVNCLRVRSEIHEIDSVTISGFPLGFPRNTVEYRWLANGEHYPILWVTTNLTGSTETITTIRYRDMARDLHVGVSTTNRASYNVEAYPNPAVNGVATLKLPVDWKQYHVAVYDMQSKLVLEVDNQNVLNLQALAKGTYVAQVVSGNDVTYVQIVR</sequence>
<feature type="domain" description="Secretion system C-terminal sorting" evidence="2">
    <location>
        <begin position="286"/>
        <end position="349"/>
    </location>
</feature>
<keyword evidence="4" id="KW-1185">Reference proteome</keyword>
<keyword evidence="1" id="KW-0732">Signal</keyword>
<dbReference type="Proteomes" id="UP000239872">
    <property type="component" value="Unassembled WGS sequence"/>
</dbReference>
<feature type="chain" id="PRO_5015503674" description="Secretion system C-terminal sorting domain-containing protein" evidence="1">
    <location>
        <begin position="20"/>
        <end position="354"/>
    </location>
</feature>
<dbReference type="OrthoDB" id="866189at2"/>
<gene>
    <name evidence="3" type="ORF">CJD36_013660</name>
</gene>
<accession>A0A2S7SVQ7</accession>
<name>A0A2S7SVQ7_9BACT</name>
<evidence type="ECO:0000259" key="2">
    <source>
        <dbReference type="Pfam" id="PF18962"/>
    </source>
</evidence>
<dbReference type="NCBIfam" id="TIGR04183">
    <property type="entry name" value="Por_Secre_tail"/>
    <property type="match status" value="1"/>
</dbReference>
<evidence type="ECO:0000256" key="1">
    <source>
        <dbReference type="SAM" id="SignalP"/>
    </source>
</evidence>
<dbReference type="EMBL" id="PPSL01000003">
    <property type="protein sequence ID" value="PQJ11010.1"/>
    <property type="molecule type" value="Genomic_DNA"/>
</dbReference>
<dbReference type="InterPro" id="IPR026444">
    <property type="entry name" value="Secre_tail"/>
</dbReference>
<organism evidence="3 4">
    <name type="scientific">Flavipsychrobacter stenotrophus</name>
    <dbReference type="NCBI Taxonomy" id="2077091"/>
    <lineage>
        <taxon>Bacteria</taxon>
        <taxon>Pseudomonadati</taxon>
        <taxon>Bacteroidota</taxon>
        <taxon>Chitinophagia</taxon>
        <taxon>Chitinophagales</taxon>
        <taxon>Chitinophagaceae</taxon>
        <taxon>Flavipsychrobacter</taxon>
    </lineage>
</organism>
<feature type="signal peptide" evidence="1">
    <location>
        <begin position="1"/>
        <end position="19"/>
    </location>
</feature>
<proteinExistence type="predicted"/>
<reference evidence="3 4" key="1">
    <citation type="submission" date="2018-01" db="EMBL/GenBank/DDBJ databases">
        <title>A novel member of the phylum Bacteroidetes isolated from glacier ice.</title>
        <authorList>
            <person name="Liu Q."/>
            <person name="Xin Y.-H."/>
        </authorList>
    </citation>
    <scope>NUCLEOTIDE SEQUENCE [LARGE SCALE GENOMIC DNA]</scope>
    <source>
        <strain evidence="3 4">RB1R16</strain>
    </source>
</reference>
<comment type="caution">
    <text evidence="3">The sequence shown here is derived from an EMBL/GenBank/DDBJ whole genome shotgun (WGS) entry which is preliminary data.</text>
</comment>
<evidence type="ECO:0000313" key="4">
    <source>
        <dbReference type="Proteomes" id="UP000239872"/>
    </source>
</evidence>
<dbReference type="AlphaFoldDB" id="A0A2S7SVQ7"/>
<dbReference type="Pfam" id="PF18962">
    <property type="entry name" value="Por_Secre_tail"/>
    <property type="match status" value="1"/>
</dbReference>
<protein>
    <recommendedName>
        <fullName evidence="2">Secretion system C-terminal sorting domain-containing protein</fullName>
    </recommendedName>
</protein>
<dbReference type="RefSeq" id="WP_105039738.1">
    <property type="nucleotide sequence ID" value="NZ_PPSL01000003.1"/>
</dbReference>